<dbReference type="PANTHER" id="PTHR42770:SF7">
    <property type="entry name" value="MEMBRANE PROTEIN"/>
    <property type="match status" value="1"/>
</dbReference>
<keyword evidence="2" id="KW-1003">Cell membrane</keyword>
<dbReference type="Pfam" id="PF13520">
    <property type="entry name" value="AA_permease_2"/>
    <property type="match status" value="1"/>
</dbReference>
<dbReference type="GO" id="GO:0005886">
    <property type="term" value="C:plasma membrane"/>
    <property type="evidence" value="ECO:0007669"/>
    <property type="project" value="UniProtKB-SubCell"/>
</dbReference>
<evidence type="ECO:0000256" key="3">
    <source>
        <dbReference type="ARBA" id="ARBA00022692"/>
    </source>
</evidence>
<evidence type="ECO:0000256" key="2">
    <source>
        <dbReference type="ARBA" id="ARBA00022475"/>
    </source>
</evidence>
<dbReference type="GO" id="GO:0022857">
    <property type="term" value="F:transmembrane transporter activity"/>
    <property type="evidence" value="ECO:0007669"/>
    <property type="project" value="InterPro"/>
</dbReference>
<dbReference type="InterPro" id="IPR050367">
    <property type="entry name" value="APC_superfamily"/>
</dbReference>
<evidence type="ECO:0000313" key="7">
    <source>
        <dbReference type="EMBL" id="HEG91469.1"/>
    </source>
</evidence>
<feature type="transmembrane region" description="Helical" evidence="6">
    <location>
        <begin position="68"/>
        <end position="88"/>
    </location>
</feature>
<dbReference type="EMBL" id="DSIY01000203">
    <property type="protein sequence ID" value="HEG91469.1"/>
    <property type="molecule type" value="Genomic_DNA"/>
</dbReference>
<dbReference type="AlphaFoldDB" id="A0A831TI45"/>
<evidence type="ECO:0000256" key="5">
    <source>
        <dbReference type="ARBA" id="ARBA00023136"/>
    </source>
</evidence>
<keyword evidence="4 6" id="KW-1133">Transmembrane helix</keyword>
<evidence type="ECO:0000256" key="4">
    <source>
        <dbReference type="ARBA" id="ARBA00022989"/>
    </source>
</evidence>
<dbReference type="PANTHER" id="PTHR42770">
    <property type="entry name" value="AMINO ACID TRANSPORTER-RELATED"/>
    <property type="match status" value="1"/>
</dbReference>
<sequence>MATVATGGAVPGGPRTFVREATGLTKDISLFDVFVYNTNNQNIGIGVMFIILFVPAFYTGASMLWGAIIAGVLALAHATTYALFAAAMPRSGGDYVYISRTLSPVLGFISSFNWLVWMTVYVGIPAAYFGQYGLSTLFRMMAATTGNPDLIRLADFW</sequence>
<comment type="subcellular location">
    <subcellularLocation>
        <location evidence="1">Cell membrane</location>
        <topology evidence="1">Multi-pass membrane protein</topology>
    </subcellularLocation>
</comment>
<keyword evidence="5 6" id="KW-0472">Membrane</keyword>
<feature type="transmembrane region" description="Helical" evidence="6">
    <location>
        <begin position="108"/>
        <end position="130"/>
    </location>
</feature>
<organism evidence="7">
    <name type="scientific">Thermorudis peleae</name>
    <dbReference type="NCBI Taxonomy" id="1382356"/>
    <lineage>
        <taxon>Bacteria</taxon>
        <taxon>Pseudomonadati</taxon>
        <taxon>Thermomicrobiota</taxon>
        <taxon>Thermomicrobia</taxon>
        <taxon>Thermomicrobia incertae sedis</taxon>
        <taxon>Thermorudis</taxon>
    </lineage>
</organism>
<comment type="caution">
    <text evidence="7">The sequence shown here is derived from an EMBL/GenBank/DDBJ whole genome shotgun (WGS) entry which is preliminary data.</text>
</comment>
<name>A0A831TI45_9BACT</name>
<accession>A0A831TI45</accession>
<proteinExistence type="predicted"/>
<keyword evidence="3 6" id="KW-0812">Transmembrane</keyword>
<gene>
    <name evidence="7" type="ORF">ENP34_08505</name>
</gene>
<evidence type="ECO:0000256" key="1">
    <source>
        <dbReference type="ARBA" id="ARBA00004651"/>
    </source>
</evidence>
<feature type="transmembrane region" description="Helical" evidence="6">
    <location>
        <begin position="43"/>
        <end position="61"/>
    </location>
</feature>
<dbReference type="Gene3D" id="1.20.1740.10">
    <property type="entry name" value="Amino acid/polyamine transporter I"/>
    <property type="match status" value="1"/>
</dbReference>
<dbReference type="InterPro" id="IPR002293">
    <property type="entry name" value="AA/rel_permease1"/>
</dbReference>
<protein>
    <submittedName>
        <fullName evidence="7">Amino acid permease</fullName>
    </submittedName>
</protein>
<reference evidence="7" key="1">
    <citation type="journal article" date="2020" name="mSystems">
        <title>Genome- and Community-Level Interaction Insights into Carbon Utilization and Element Cycling Functions of Hydrothermarchaeota in Hydrothermal Sediment.</title>
        <authorList>
            <person name="Zhou Z."/>
            <person name="Liu Y."/>
            <person name="Xu W."/>
            <person name="Pan J."/>
            <person name="Luo Z.H."/>
            <person name="Li M."/>
        </authorList>
    </citation>
    <scope>NUCLEOTIDE SEQUENCE [LARGE SCALE GENOMIC DNA]</scope>
    <source>
        <strain evidence="7">SpSt-210</strain>
    </source>
</reference>
<evidence type="ECO:0000256" key="6">
    <source>
        <dbReference type="SAM" id="Phobius"/>
    </source>
</evidence>